<sequence length="291" mass="32144">MRRMRTMAVRAHSGWRWPERCAKAIRPMDEAHEDDGGTRTQRLALARTLRKSNPTDGRIDRQSGWDMLDTIPHGKTREDGALFKSNPTDYLTYRQSGWDMLGTMPHRKMGHRGRRTRSEGGGGERRGGGEGVAGARWPACPRRQAVPAVSRRGPASSVVGAADSGQRIRMHSAEEEEEEDGERRRGHESPPSMSLGCLLSLPSGARPSARCPRQSATCCLGSARRAATAGSAGAHRNNRILTRGRRIRGRIAWPARHLFVRLLPRSRASTRCSGRRRAGRPRFCAAHAPAP</sequence>
<keyword evidence="3" id="KW-1185">Reference proteome</keyword>
<feature type="compositionally biased region" description="Basic and acidic residues" evidence="1">
    <location>
        <begin position="116"/>
        <end position="128"/>
    </location>
</feature>
<evidence type="ECO:0000313" key="3">
    <source>
        <dbReference type="Proteomes" id="UP001189429"/>
    </source>
</evidence>
<gene>
    <name evidence="2" type="ORF">PCOR1329_LOCUS54522</name>
</gene>
<feature type="region of interest" description="Disordered" evidence="1">
    <location>
        <begin position="102"/>
        <end position="194"/>
    </location>
</feature>
<dbReference type="EMBL" id="CAUYUJ010016664">
    <property type="protein sequence ID" value="CAK0867635.1"/>
    <property type="molecule type" value="Genomic_DNA"/>
</dbReference>
<evidence type="ECO:0000313" key="2">
    <source>
        <dbReference type="EMBL" id="CAK0867635.1"/>
    </source>
</evidence>
<protein>
    <submittedName>
        <fullName evidence="2">Uncharacterized protein</fullName>
    </submittedName>
</protein>
<reference evidence="2" key="1">
    <citation type="submission" date="2023-10" db="EMBL/GenBank/DDBJ databases">
        <authorList>
            <person name="Chen Y."/>
            <person name="Shah S."/>
            <person name="Dougan E. K."/>
            <person name="Thang M."/>
            <person name="Chan C."/>
        </authorList>
    </citation>
    <scope>NUCLEOTIDE SEQUENCE [LARGE SCALE GENOMIC DNA]</scope>
</reference>
<evidence type="ECO:0000256" key="1">
    <source>
        <dbReference type="SAM" id="MobiDB-lite"/>
    </source>
</evidence>
<dbReference type="Proteomes" id="UP001189429">
    <property type="component" value="Unassembled WGS sequence"/>
</dbReference>
<organism evidence="2 3">
    <name type="scientific">Prorocentrum cordatum</name>
    <dbReference type="NCBI Taxonomy" id="2364126"/>
    <lineage>
        <taxon>Eukaryota</taxon>
        <taxon>Sar</taxon>
        <taxon>Alveolata</taxon>
        <taxon>Dinophyceae</taxon>
        <taxon>Prorocentrales</taxon>
        <taxon>Prorocentraceae</taxon>
        <taxon>Prorocentrum</taxon>
    </lineage>
</organism>
<feature type="compositionally biased region" description="Basic residues" evidence="1">
    <location>
        <begin position="105"/>
        <end position="115"/>
    </location>
</feature>
<name>A0ABN9V4E5_9DINO</name>
<comment type="caution">
    <text evidence="2">The sequence shown here is derived from an EMBL/GenBank/DDBJ whole genome shotgun (WGS) entry which is preliminary data.</text>
</comment>
<proteinExistence type="predicted"/>
<accession>A0ABN9V4E5</accession>